<dbReference type="SUPFAM" id="SSF53335">
    <property type="entry name" value="S-adenosyl-L-methionine-dependent methyltransferases"/>
    <property type="match status" value="1"/>
</dbReference>
<dbReference type="InterPro" id="IPR002052">
    <property type="entry name" value="DNA_methylase_N6_adenine_CS"/>
</dbReference>
<keyword evidence="2" id="KW-0808">Transferase</keyword>
<protein>
    <submittedName>
        <fullName evidence="2">Methyltransferase</fullName>
    </submittedName>
</protein>
<dbReference type="PANTHER" id="PTHR18895">
    <property type="entry name" value="HEMK METHYLTRANSFERASE"/>
    <property type="match status" value="1"/>
</dbReference>
<dbReference type="Pfam" id="PF05175">
    <property type="entry name" value="MTS"/>
    <property type="match status" value="1"/>
</dbReference>
<sequence length="249" mass="26586">MRPHVSGYLPLVETTDALEPECETEPGATTEVALFGGIEVTWDPRVLRPRPWTTAQSHWVAALSPACPDGPILELCCGAGQIGVLAASLTGRTLVQVDRHPVAATYARRNAGAAGVLADVREAWMQEALMEDEQFALVILDPPWVHSARVDDFPDDPADAIDGGVNGTAQLVLGLGIALRHLLPGGHVIAQVGDHEQVDVLRAVIEGQAGAHVRWAIHEVRDYLPGGLLVDVGPRRVNEPPMAPSTTTR</sequence>
<evidence type="ECO:0000313" key="2">
    <source>
        <dbReference type="EMBL" id="KAA1416930.1"/>
    </source>
</evidence>
<keyword evidence="3" id="KW-1185">Reference proteome</keyword>
<dbReference type="EMBL" id="VUJV01000006">
    <property type="protein sequence ID" value="KAA1416930.1"/>
    <property type="molecule type" value="Genomic_DNA"/>
</dbReference>
<dbReference type="GO" id="GO:0003676">
    <property type="term" value="F:nucleic acid binding"/>
    <property type="evidence" value="ECO:0007669"/>
    <property type="project" value="InterPro"/>
</dbReference>
<dbReference type="PROSITE" id="PS00092">
    <property type="entry name" value="N6_MTASE"/>
    <property type="match status" value="1"/>
</dbReference>
<dbReference type="Gene3D" id="3.40.50.150">
    <property type="entry name" value="Vaccinia Virus protein VP39"/>
    <property type="match status" value="1"/>
</dbReference>
<comment type="caution">
    <text evidence="2">The sequence shown here is derived from an EMBL/GenBank/DDBJ whole genome shotgun (WGS) entry which is preliminary data.</text>
</comment>
<dbReference type="PANTHER" id="PTHR18895:SF74">
    <property type="entry name" value="MTRF1L RELEASE FACTOR GLUTAMINE METHYLTRANSFERASE"/>
    <property type="match status" value="1"/>
</dbReference>
<dbReference type="InterPro" id="IPR007848">
    <property type="entry name" value="Small_mtfrase_dom"/>
</dbReference>
<dbReference type="InterPro" id="IPR029063">
    <property type="entry name" value="SAM-dependent_MTases_sf"/>
</dbReference>
<evidence type="ECO:0000313" key="3">
    <source>
        <dbReference type="Proteomes" id="UP000325003"/>
    </source>
</evidence>
<dbReference type="AlphaFoldDB" id="A0A5B1LAX5"/>
<dbReference type="GO" id="GO:0008168">
    <property type="term" value="F:methyltransferase activity"/>
    <property type="evidence" value="ECO:0007669"/>
    <property type="project" value="UniProtKB-KW"/>
</dbReference>
<dbReference type="GO" id="GO:0032259">
    <property type="term" value="P:methylation"/>
    <property type="evidence" value="ECO:0007669"/>
    <property type="project" value="UniProtKB-KW"/>
</dbReference>
<dbReference type="CDD" id="cd02440">
    <property type="entry name" value="AdoMet_MTases"/>
    <property type="match status" value="1"/>
</dbReference>
<reference evidence="2 3" key="2">
    <citation type="submission" date="2019-09" db="EMBL/GenBank/DDBJ databases">
        <authorList>
            <person name="Jin C."/>
        </authorList>
    </citation>
    <scope>NUCLEOTIDE SEQUENCE [LARGE SCALE GENOMIC DNA]</scope>
    <source>
        <strain evidence="2 3">BN130099</strain>
    </source>
</reference>
<organism evidence="2 3">
    <name type="scientific">Nocardioides humilatus</name>
    <dbReference type="NCBI Taxonomy" id="2607660"/>
    <lineage>
        <taxon>Bacteria</taxon>
        <taxon>Bacillati</taxon>
        <taxon>Actinomycetota</taxon>
        <taxon>Actinomycetes</taxon>
        <taxon>Propionibacteriales</taxon>
        <taxon>Nocardioidaceae</taxon>
        <taxon>Nocardioides</taxon>
    </lineage>
</organism>
<reference evidence="2 3" key="1">
    <citation type="submission" date="2019-09" db="EMBL/GenBank/DDBJ databases">
        <title>Nocardioides panacisoli sp. nov., isolated from the soil of a ginseng field.</title>
        <authorList>
            <person name="Cho C."/>
        </authorList>
    </citation>
    <scope>NUCLEOTIDE SEQUENCE [LARGE SCALE GENOMIC DNA]</scope>
    <source>
        <strain evidence="2 3">BN130099</strain>
    </source>
</reference>
<gene>
    <name evidence="2" type="ORF">F0U44_17250</name>
</gene>
<accession>A0A5B1LAX5</accession>
<proteinExistence type="predicted"/>
<feature type="domain" description="Methyltransferase small" evidence="1">
    <location>
        <begin position="68"/>
        <end position="148"/>
    </location>
</feature>
<evidence type="ECO:0000259" key="1">
    <source>
        <dbReference type="Pfam" id="PF05175"/>
    </source>
</evidence>
<dbReference type="Proteomes" id="UP000325003">
    <property type="component" value="Unassembled WGS sequence"/>
</dbReference>
<keyword evidence="2" id="KW-0489">Methyltransferase</keyword>
<name>A0A5B1LAX5_9ACTN</name>
<dbReference type="InterPro" id="IPR050320">
    <property type="entry name" value="N5-glutamine_MTase"/>
</dbReference>